<dbReference type="GO" id="GO:0017057">
    <property type="term" value="F:6-phosphogluconolactonase activity"/>
    <property type="evidence" value="ECO:0007669"/>
    <property type="project" value="UniProtKB-UniRule"/>
</dbReference>
<reference evidence="9 10" key="1">
    <citation type="submission" date="2018-12" db="EMBL/GenBank/DDBJ databases">
        <title>YIM 101343 draft genome.</title>
        <authorList>
            <person name="Chen X."/>
        </authorList>
    </citation>
    <scope>NUCLEOTIDE SEQUENCE [LARGE SCALE GENOMIC DNA]</scope>
    <source>
        <strain evidence="9 10">YIM 101343</strain>
    </source>
</reference>
<dbReference type="Proteomes" id="UP000274907">
    <property type="component" value="Unassembled WGS sequence"/>
</dbReference>
<dbReference type="CDD" id="cd01400">
    <property type="entry name" value="6PGL"/>
    <property type="match status" value="1"/>
</dbReference>
<name>A0A3S0C186_9CORY</name>
<evidence type="ECO:0000259" key="8">
    <source>
        <dbReference type="Pfam" id="PF01182"/>
    </source>
</evidence>
<dbReference type="PANTHER" id="PTHR11054">
    <property type="entry name" value="6-PHOSPHOGLUCONOLACTONASE"/>
    <property type="match status" value="1"/>
</dbReference>
<evidence type="ECO:0000313" key="10">
    <source>
        <dbReference type="Proteomes" id="UP000274907"/>
    </source>
</evidence>
<comment type="pathway">
    <text evidence="3 7">Carbohydrate degradation; pentose phosphate pathway; D-ribulose 5-phosphate from D-glucose 6-phosphate (oxidative stage): step 2/3.</text>
</comment>
<dbReference type="GO" id="GO:0006098">
    <property type="term" value="P:pentose-phosphate shunt"/>
    <property type="evidence" value="ECO:0007669"/>
    <property type="project" value="UniProtKB-UniPathway"/>
</dbReference>
<dbReference type="Pfam" id="PF01182">
    <property type="entry name" value="Glucosamine_iso"/>
    <property type="match status" value="1"/>
</dbReference>
<dbReference type="InterPro" id="IPR037171">
    <property type="entry name" value="NagB/RpiA_transferase-like"/>
</dbReference>
<proteinExistence type="inferred from homology"/>
<dbReference type="SUPFAM" id="SSF100950">
    <property type="entry name" value="NagB/RpiA/CoA transferase-like"/>
    <property type="match status" value="1"/>
</dbReference>
<dbReference type="OrthoDB" id="9810967at2"/>
<dbReference type="InterPro" id="IPR006148">
    <property type="entry name" value="Glc/Gal-6P_isomerase"/>
</dbReference>
<evidence type="ECO:0000256" key="5">
    <source>
        <dbReference type="ARBA" id="ARBA00013198"/>
    </source>
</evidence>
<dbReference type="NCBIfam" id="TIGR01198">
    <property type="entry name" value="pgl"/>
    <property type="match status" value="1"/>
</dbReference>
<dbReference type="PANTHER" id="PTHR11054:SF0">
    <property type="entry name" value="6-PHOSPHOGLUCONOLACTONASE"/>
    <property type="match status" value="1"/>
</dbReference>
<feature type="domain" description="Glucosamine/galactosamine-6-phosphate isomerase" evidence="8">
    <location>
        <begin position="12"/>
        <end position="232"/>
    </location>
</feature>
<dbReference type="EMBL" id="RXHJ01000007">
    <property type="protein sequence ID" value="RSZ63522.1"/>
    <property type="molecule type" value="Genomic_DNA"/>
</dbReference>
<comment type="function">
    <text evidence="2 7">Hydrolysis of 6-phosphogluconolactone to 6-phosphogluconate.</text>
</comment>
<sequence length="246" mass="26514">MVSLRRPDTLSTLIDQAATSFIDVITSVQATGRSRHRDGTARIVLTGGGAGIGLLERVRVLEAEDPRIDWSHVHVFFGDERNVPVTHADSNEGQARQALLDHVDIPEENIHGYGLGQVAMWEAADNYQAVLNEVAPQGFDLHLLGMGHEGHINSLFPHTEAVRESERLVIAITDSPKPPAERVTLTLPAIHRADQVWLLVAGAEKAEAAAHVLAGSDPAAWPAAGARGNDDTVLYVTDDAATDLDR</sequence>
<organism evidence="9 10">
    <name type="scientific">Corynebacterium hylobatis</name>
    <dbReference type="NCBI Taxonomy" id="1859290"/>
    <lineage>
        <taxon>Bacteria</taxon>
        <taxon>Bacillati</taxon>
        <taxon>Actinomycetota</taxon>
        <taxon>Actinomycetes</taxon>
        <taxon>Mycobacteriales</taxon>
        <taxon>Corynebacteriaceae</taxon>
        <taxon>Corynebacterium</taxon>
    </lineage>
</organism>
<keyword evidence="7 9" id="KW-0378">Hydrolase</keyword>
<dbReference type="UniPathway" id="UPA00115">
    <property type="reaction ID" value="UER00409"/>
</dbReference>
<evidence type="ECO:0000256" key="3">
    <source>
        <dbReference type="ARBA" id="ARBA00004961"/>
    </source>
</evidence>
<evidence type="ECO:0000256" key="1">
    <source>
        <dbReference type="ARBA" id="ARBA00000832"/>
    </source>
</evidence>
<dbReference type="EC" id="3.1.1.31" evidence="5 7"/>
<protein>
    <recommendedName>
        <fullName evidence="6 7">6-phosphogluconolactonase</fullName>
        <shortName evidence="7">6PGL</shortName>
        <ecNumber evidence="5 7">3.1.1.31</ecNumber>
    </recommendedName>
</protein>
<evidence type="ECO:0000256" key="6">
    <source>
        <dbReference type="ARBA" id="ARBA00020337"/>
    </source>
</evidence>
<evidence type="ECO:0000256" key="2">
    <source>
        <dbReference type="ARBA" id="ARBA00002681"/>
    </source>
</evidence>
<dbReference type="Gene3D" id="3.40.50.1360">
    <property type="match status" value="1"/>
</dbReference>
<comment type="catalytic activity">
    <reaction evidence="1 7">
        <text>6-phospho-D-glucono-1,5-lactone + H2O = 6-phospho-D-gluconate + H(+)</text>
        <dbReference type="Rhea" id="RHEA:12556"/>
        <dbReference type="ChEBI" id="CHEBI:15377"/>
        <dbReference type="ChEBI" id="CHEBI:15378"/>
        <dbReference type="ChEBI" id="CHEBI:57955"/>
        <dbReference type="ChEBI" id="CHEBI:58759"/>
        <dbReference type="EC" id="3.1.1.31"/>
    </reaction>
</comment>
<dbReference type="GO" id="GO:0005975">
    <property type="term" value="P:carbohydrate metabolic process"/>
    <property type="evidence" value="ECO:0007669"/>
    <property type="project" value="UniProtKB-UniRule"/>
</dbReference>
<comment type="caution">
    <text evidence="9">The sequence shown here is derived from an EMBL/GenBank/DDBJ whole genome shotgun (WGS) entry which is preliminary data.</text>
</comment>
<dbReference type="InterPro" id="IPR039104">
    <property type="entry name" value="6PGL"/>
</dbReference>
<dbReference type="AlphaFoldDB" id="A0A3S0C186"/>
<comment type="similarity">
    <text evidence="4 7">Belongs to the glucosamine/galactosamine-6-phosphate isomerase family. 6-phosphogluconolactonase subfamily.</text>
</comment>
<evidence type="ECO:0000313" key="9">
    <source>
        <dbReference type="EMBL" id="RSZ63522.1"/>
    </source>
</evidence>
<accession>A0A3S0C186</accession>
<evidence type="ECO:0000256" key="7">
    <source>
        <dbReference type="RuleBase" id="RU365095"/>
    </source>
</evidence>
<dbReference type="InterPro" id="IPR005900">
    <property type="entry name" value="6-phosphogluconolactonase_DevB"/>
</dbReference>
<evidence type="ECO:0000256" key="4">
    <source>
        <dbReference type="ARBA" id="ARBA00010662"/>
    </source>
</evidence>
<keyword evidence="10" id="KW-1185">Reference proteome</keyword>
<dbReference type="RefSeq" id="WP_126120724.1">
    <property type="nucleotide sequence ID" value="NZ_RXHJ01000007.1"/>
</dbReference>
<gene>
    <name evidence="7 9" type="primary">pgl</name>
    <name evidence="9" type="ORF">EAH68_07650</name>
</gene>